<dbReference type="InterPro" id="IPR021647">
    <property type="entry name" value="CusF_Ec"/>
</dbReference>
<evidence type="ECO:0000259" key="5">
    <source>
        <dbReference type="Pfam" id="PF25919"/>
    </source>
</evidence>
<sequence>MKTRITLVALFSAALGAGGYAAVTALAPWAQPAGGDGEAREPLYYRHPHDASITSEEPKKDEMGMDYIPVYPGEAQAGKQAPGVVEIPSGVVQAMSVRTAEVQRGPLQREISTVGHVEADEAGISRIDLRTEGWIEALEVAREGDPVEEGDVLFRYFSPRLLNAQQELLQAVEGGRAGGIPAAERRLRSLGLDEAQIRAIRERGEPFQRLAARAPQDGVVKDLNIREGDRFSPGDHVMAIADLSTVWVMAEVFAHRGAWLEPGLPATVSSRYLPGGPRETTVDYVQPFLQQETRTTRARLALDNADRQLRPGMYTRVDIQAEPTEPLTHVPRDAVIRTGAEARVILALGGGRFRAQQVAVGMAAGDRLAVDGVRPGAEVVVSGQFLLDSEADVAAELLRLEGAGPRDITARGVLRAVDPRQGGVTIEHEPIPELGWSEMTMEFDLAEGVEPGDLEPGDAVTFALRPGAGQKARITAIERDEGADDASNGAHEASNGPEAGHGSGHGH</sequence>
<feature type="signal peptide" evidence="3">
    <location>
        <begin position="1"/>
        <end position="21"/>
    </location>
</feature>
<dbReference type="InterPro" id="IPR051909">
    <property type="entry name" value="MFP_Cation_Efflux"/>
</dbReference>
<feature type="domain" description="CusB-like three alpha-helical bundle" evidence="4">
    <location>
        <begin position="161"/>
        <end position="206"/>
    </location>
</feature>
<dbReference type="PANTHER" id="PTHR30097:SF15">
    <property type="entry name" value="CATION EFFLUX SYSTEM PROTEIN CUSB"/>
    <property type="match status" value="1"/>
</dbReference>
<reference evidence="7 8" key="1">
    <citation type="journal article" date="2020" name="Microorganisms">
        <title>Osmotic Adaptation and Compatible Solute Biosynthesis of Phototrophic Bacteria as Revealed from Genome Analyses.</title>
        <authorList>
            <person name="Imhoff J.F."/>
            <person name="Rahn T."/>
            <person name="Kunzel S."/>
            <person name="Keller A."/>
            <person name="Neulinger S.C."/>
        </authorList>
    </citation>
    <scope>NUCLEOTIDE SEQUENCE [LARGE SCALE GENOMIC DNA]</scope>
    <source>
        <strain evidence="7 8">DSM 15116</strain>
    </source>
</reference>
<feature type="domain" description="CusB-like beta-barrel" evidence="6">
    <location>
        <begin position="245"/>
        <end position="322"/>
    </location>
</feature>
<dbReference type="InterPro" id="IPR058791">
    <property type="entry name" value="3HB_CusB"/>
</dbReference>
<keyword evidence="8" id="KW-1185">Reference proteome</keyword>
<evidence type="ECO:0000256" key="3">
    <source>
        <dbReference type="SAM" id="SignalP"/>
    </source>
</evidence>
<dbReference type="RefSeq" id="WP_200256798.1">
    <property type="nucleotide sequence ID" value="NZ_NRSH01000021.1"/>
</dbReference>
<dbReference type="Gene3D" id="2.40.420.20">
    <property type="match status" value="1"/>
</dbReference>
<accession>A0ABS1E6N8</accession>
<evidence type="ECO:0000259" key="6">
    <source>
        <dbReference type="Pfam" id="PF25954"/>
    </source>
</evidence>
<name>A0ABS1E6N8_9GAMM</name>
<dbReference type="InterPro" id="IPR058790">
    <property type="entry name" value="BSH_CusB"/>
</dbReference>
<evidence type="ECO:0000256" key="2">
    <source>
        <dbReference type="SAM" id="MobiDB-lite"/>
    </source>
</evidence>
<dbReference type="Proteomes" id="UP000738126">
    <property type="component" value="Unassembled WGS sequence"/>
</dbReference>
<feature type="region of interest" description="Disordered" evidence="2">
    <location>
        <begin position="479"/>
        <end position="507"/>
    </location>
</feature>
<dbReference type="PANTHER" id="PTHR30097">
    <property type="entry name" value="CATION EFFLUX SYSTEM PROTEIN CUSB"/>
    <property type="match status" value="1"/>
</dbReference>
<proteinExistence type="predicted"/>
<dbReference type="InterPro" id="IPR042230">
    <property type="entry name" value="CusF_sf"/>
</dbReference>
<feature type="chain" id="PRO_5046070212" description="Efflux transporter, RND family, MFP subunit" evidence="3">
    <location>
        <begin position="22"/>
        <end position="507"/>
    </location>
</feature>
<protein>
    <recommendedName>
        <fullName evidence="9">Efflux transporter, RND family, MFP subunit</fullName>
    </recommendedName>
</protein>
<keyword evidence="3" id="KW-0732">Signal</keyword>
<dbReference type="EMBL" id="NRSH01000021">
    <property type="protein sequence ID" value="MBK1726056.1"/>
    <property type="molecule type" value="Genomic_DNA"/>
</dbReference>
<dbReference type="Gene3D" id="2.40.50.320">
    <property type="entry name" value="Copper binding periplasmic protein CusF"/>
    <property type="match status" value="1"/>
</dbReference>
<evidence type="ECO:0000313" key="8">
    <source>
        <dbReference type="Proteomes" id="UP000738126"/>
    </source>
</evidence>
<organism evidence="7 8">
    <name type="scientific">Halorhodospira neutriphila</name>
    <dbReference type="NCBI Taxonomy" id="168379"/>
    <lineage>
        <taxon>Bacteria</taxon>
        <taxon>Pseudomonadati</taxon>
        <taxon>Pseudomonadota</taxon>
        <taxon>Gammaproteobacteria</taxon>
        <taxon>Chromatiales</taxon>
        <taxon>Ectothiorhodospiraceae</taxon>
        <taxon>Halorhodospira</taxon>
    </lineage>
</organism>
<dbReference type="Pfam" id="PF25919">
    <property type="entry name" value="BSH_CusB"/>
    <property type="match status" value="1"/>
</dbReference>
<dbReference type="Pfam" id="PF25954">
    <property type="entry name" value="Beta-barrel_RND_2"/>
    <property type="match status" value="1"/>
</dbReference>
<keyword evidence="1" id="KW-0813">Transport</keyword>
<dbReference type="InterPro" id="IPR058792">
    <property type="entry name" value="Beta-barrel_RND_2"/>
</dbReference>
<dbReference type="Gene3D" id="2.40.50.100">
    <property type="match status" value="1"/>
</dbReference>
<dbReference type="Pfam" id="PF25869">
    <property type="entry name" value="3HB_CusB"/>
    <property type="match status" value="1"/>
</dbReference>
<dbReference type="Gene3D" id="2.40.30.170">
    <property type="match status" value="1"/>
</dbReference>
<dbReference type="SUPFAM" id="SSF111369">
    <property type="entry name" value="HlyD-like secretion proteins"/>
    <property type="match status" value="1"/>
</dbReference>
<evidence type="ECO:0000313" key="7">
    <source>
        <dbReference type="EMBL" id="MBK1726056.1"/>
    </source>
</evidence>
<comment type="caution">
    <text evidence="7">The sequence shown here is derived from an EMBL/GenBank/DDBJ whole genome shotgun (WGS) entry which is preliminary data.</text>
</comment>
<dbReference type="Pfam" id="PF11604">
    <property type="entry name" value="CusF_Ec"/>
    <property type="match status" value="1"/>
</dbReference>
<gene>
    <name evidence="7" type="ORF">CKO13_03270</name>
</gene>
<feature type="domain" description="CusB-like barrel-sandwich hybrid" evidence="5">
    <location>
        <begin position="126"/>
        <end position="241"/>
    </location>
</feature>
<evidence type="ECO:0000259" key="4">
    <source>
        <dbReference type="Pfam" id="PF25869"/>
    </source>
</evidence>
<evidence type="ECO:0000256" key="1">
    <source>
        <dbReference type="ARBA" id="ARBA00022448"/>
    </source>
</evidence>
<evidence type="ECO:0008006" key="9">
    <source>
        <dbReference type="Google" id="ProtNLM"/>
    </source>
</evidence>